<dbReference type="EC" id="2.3.1.225" evidence="1"/>
<evidence type="ECO:0000313" key="4">
    <source>
        <dbReference type="EMBL" id="TKA25869.1"/>
    </source>
</evidence>
<evidence type="ECO:0000256" key="2">
    <source>
        <dbReference type="SAM" id="MobiDB-lite"/>
    </source>
</evidence>
<keyword evidence="3" id="KW-0472">Membrane</keyword>
<comment type="caution">
    <text evidence="4">The sequence shown here is derived from an EMBL/GenBank/DDBJ whole genome shotgun (WGS) entry which is preliminary data.</text>
</comment>
<name>A0A4V6WJQ8_9PEZI</name>
<dbReference type="EMBL" id="NAJL01000032">
    <property type="protein sequence ID" value="TKA25869.1"/>
    <property type="molecule type" value="Genomic_DNA"/>
</dbReference>
<feature type="transmembrane region" description="Helical" evidence="3">
    <location>
        <begin position="12"/>
        <end position="32"/>
    </location>
</feature>
<feature type="region of interest" description="Disordered" evidence="2">
    <location>
        <begin position="299"/>
        <end position="323"/>
    </location>
</feature>
<protein>
    <recommendedName>
        <fullName evidence="1">protein S-acyltransferase</fullName>
        <ecNumber evidence="1">2.3.1.225</ecNumber>
    </recommendedName>
</protein>
<feature type="transmembrane region" description="Helical" evidence="3">
    <location>
        <begin position="238"/>
        <end position="266"/>
    </location>
</feature>
<dbReference type="GO" id="GO:0006612">
    <property type="term" value="P:protein targeting to membrane"/>
    <property type="evidence" value="ECO:0007669"/>
    <property type="project" value="TreeGrafter"/>
</dbReference>
<dbReference type="OrthoDB" id="331948at2759"/>
<keyword evidence="3" id="KW-0812">Transmembrane</keyword>
<dbReference type="AlphaFoldDB" id="A0A4V6WJQ8"/>
<dbReference type="PANTHER" id="PTHR22883:SF23">
    <property type="entry name" value="PALMITOYLTRANSFERASE ZDHHC6"/>
    <property type="match status" value="1"/>
</dbReference>
<dbReference type="GO" id="GO:0005794">
    <property type="term" value="C:Golgi apparatus"/>
    <property type="evidence" value="ECO:0007669"/>
    <property type="project" value="TreeGrafter"/>
</dbReference>
<dbReference type="Proteomes" id="UP000308549">
    <property type="component" value="Unassembled WGS sequence"/>
</dbReference>
<dbReference type="PANTHER" id="PTHR22883">
    <property type="entry name" value="ZINC FINGER DHHC DOMAIN CONTAINING PROTEIN"/>
    <property type="match status" value="1"/>
</dbReference>
<dbReference type="PROSITE" id="PS50216">
    <property type="entry name" value="DHHC"/>
    <property type="match status" value="1"/>
</dbReference>
<dbReference type="GO" id="GO:0019706">
    <property type="term" value="F:protein-cysteine S-palmitoyltransferase activity"/>
    <property type="evidence" value="ECO:0007669"/>
    <property type="project" value="UniProtKB-EC"/>
</dbReference>
<sequence>MGVTGTAVNVWASRIIPAALLAIIGYVSWVITRPVVDEYLLSPPESDRSPRIGAGVVVLVLYWILMILMTTSFLRLLYEVAFDPGVIQTRDGHLSALKYKSRPPDDDPEAQTSTNEKKRGHLKAATRGFWNRLMPVGRASAPYELQDFYTKDVFVCGDKGMPKYCSTCKIWRPDRARHCREVDRMGGLVTETSNKFFIQFNTYTVLYCLFIITIMGVFTDGVRERPDVYILSHGHWIAVLAMGIFFFLLTLETDITALILAILNLTTTENIDMKTKVWQLAVRVPQGFDCSGIKTVSYPSGTLSDPEKTGDDADEASPSQTQADTHTFAILETEPGDNPWDIGRWENFKQMMGAYPWEWLLPLRHSPFAKPQETWSTQCRSELAVHSFFTMGIDIQAVRARAGFCELTQEEWRLHEVQKARRLGFPNWVAGAGAPLKMWHAYFAQKKKK</sequence>
<feature type="transmembrane region" description="Helical" evidence="3">
    <location>
        <begin position="52"/>
        <end position="78"/>
    </location>
</feature>
<feature type="transmembrane region" description="Helical" evidence="3">
    <location>
        <begin position="200"/>
        <end position="218"/>
    </location>
</feature>
<dbReference type="GO" id="GO:0005783">
    <property type="term" value="C:endoplasmic reticulum"/>
    <property type="evidence" value="ECO:0007669"/>
    <property type="project" value="TreeGrafter"/>
</dbReference>
<reference evidence="4 5" key="1">
    <citation type="submission" date="2017-03" db="EMBL/GenBank/DDBJ databases">
        <title>Genomes of endolithic fungi from Antarctica.</title>
        <authorList>
            <person name="Coleine C."/>
            <person name="Masonjones S."/>
            <person name="Stajich J.E."/>
        </authorList>
    </citation>
    <scope>NUCLEOTIDE SEQUENCE [LARGE SCALE GENOMIC DNA]</scope>
    <source>
        <strain evidence="4 5">CCFEE 6315</strain>
    </source>
</reference>
<evidence type="ECO:0000313" key="5">
    <source>
        <dbReference type="Proteomes" id="UP000308549"/>
    </source>
</evidence>
<keyword evidence="5" id="KW-1185">Reference proteome</keyword>
<gene>
    <name evidence="4" type="ORF">B0A50_05624</name>
</gene>
<keyword evidence="3" id="KW-1133">Transmembrane helix</keyword>
<evidence type="ECO:0000256" key="3">
    <source>
        <dbReference type="SAM" id="Phobius"/>
    </source>
</evidence>
<evidence type="ECO:0000256" key="1">
    <source>
        <dbReference type="ARBA" id="ARBA00012210"/>
    </source>
</evidence>
<accession>A0A4V6WJQ8</accession>
<dbReference type="InterPro" id="IPR039859">
    <property type="entry name" value="PFA4/ZDH16/20/ERF2-like"/>
</dbReference>
<organism evidence="4 5">
    <name type="scientific">Salinomyces thailandicus</name>
    <dbReference type="NCBI Taxonomy" id="706561"/>
    <lineage>
        <taxon>Eukaryota</taxon>
        <taxon>Fungi</taxon>
        <taxon>Dikarya</taxon>
        <taxon>Ascomycota</taxon>
        <taxon>Pezizomycotina</taxon>
        <taxon>Dothideomycetes</taxon>
        <taxon>Dothideomycetidae</taxon>
        <taxon>Mycosphaerellales</taxon>
        <taxon>Teratosphaeriaceae</taxon>
        <taxon>Salinomyces</taxon>
    </lineage>
</organism>
<proteinExistence type="predicted"/>
<feature type="region of interest" description="Disordered" evidence="2">
    <location>
        <begin position="98"/>
        <end position="122"/>
    </location>
</feature>